<evidence type="ECO:0000256" key="5">
    <source>
        <dbReference type="ARBA" id="ARBA00022989"/>
    </source>
</evidence>
<dbReference type="GO" id="GO:0051453">
    <property type="term" value="P:regulation of intracellular pH"/>
    <property type="evidence" value="ECO:0007669"/>
    <property type="project" value="TreeGrafter"/>
</dbReference>
<keyword evidence="8 10" id="KW-0472">Membrane</keyword>
<dbReference type="Gene3D" id="6.10.140.1330">
    <property type="match status" value="1"/>
</dbReference>
<comment type="similarity">
    <text evidence="10">Belongs to the monovalent cation:proton antiporter 1 (CPA1) transporter (TC 2.A.36) family.</text>
</comment>
<keyword evidence="9 10" id="KW-0739">Sodium transport</keyword>
<evidence type="ECO:0000259" key="11">
    <source>
        <dbReference type="Pfam" id="PF00999"/>
    </source>
</evidence>
<keyword evidence="7 10" id="KW-0406">Ion transport</keyword>
<dbReference type="InterPro" id="IPR018422">
    <property type="entry name" value="Cation/H_exchanger_CPA1"/>
</dbReference>
<dbReference type="Pfam" id="PF00999">
    <property type="entry name" value="Na_H_Exchanger"/>
    <property type="match status" value="1"/>
</dbReference>
<accession>A0A5B9DR96</accession>
<dbReference type="Proteomes" id="UP000321062">
    <property type="component" value="Chromosome"/>
</dbReference>
<comment type="function">
    <text evidence="10">Na(+)/H(+) antiporter that extrudes sodium in exchange for external protons.</text>
</comment>
<keyword evidence="6 10" id="KW-0915">Sodium</keyword>
<evidence type="ECO:0000256" key="2">
    <source>
        <dbReference type="ARBA" id="ARBA00022448"/>
    </source>
</evidence>
<keyword evidence="10" id="KW-0997">Cell inner membrane</keyword>
<keyword evidence="4 10" id="KW-0812">Transmembrane</keyword>
<comment type="subcellular location">
    <subcellularLocation>
        <location evidence="10">Cell inner membrane</location>
        <topology evidence="10">Multi-pass membrane protein</topology>
    </subcellularLocation>
    <subcellularLocation>
        <location evidence="1">Cell membrane</location>
        <topology evidence="1">Multi-pass membrane protein</topology>
    </subcellularLocation>
</comment>
<dbReference type="InterPro" id="IPR004705">
    <property type="entry name" value="Cation/H_exchanger_CPA1_bac"/>
</dbReference>
<name>A0A5B9DR96_9HYPH</name>
<dbReference type="EMBL" id="CP041690">
    <property type="protein sequence ID" value="QEE21950.1"/>
    <property type="molecule type" value="Genomic_DNA"/>
</dbReference>
<feature type="transmembrane region" description="Helical" evidence="10">
    <location>
        <begin position="153"/>
        <end position="173"/>
    </location>
</feature>
<evidence type="ECO:0000313" key="12">
    <source>
        <dbReference type="EMBL" id="QEE21950.1"/>
    </source>
</evidence>
<feature type="transmembrane region" description="Helical" evidence="10">
    <location>
        <begin position="81"/>
        <end position="101"/>
    </location>
</feature>
<evidence type="ECO:0000256" key="3">
    <source>
        <dbReference type="ARBA" id="ARBA00022475"/>
    </source>
</evidence>
<feature type="transmembrane region" description="Helical" evidence="10">
    <location>
        <begin position="300"/>
        <end position="325"/>
    </location>
</feature>
<keyword evidence="2 10" id="KW-0813">Transport</keyword>
<dbReference type="NCBIfam" id="TIGR00831">
    <property type="entry name" value="a_cpa1"/>
    <property type="match status" value="1"/>
</dbReference>
<proteinExistence type="inferred from homology"/>
<evidence type="ECO:0000313" key="13">
    <source>
        <dbReference type="Proteomes" id="UP000321062"/>
    </source>
</evidence>
<protein>
    <submittedName>
        <fullName evidence="12">Na+/H+ antiporter</fullName>
    </submittedName>
</protein>
<evidence type="ECO:0000256" key="8">
    <source>
        <dbReference type="ARBA" id="ARBA00023136"/>
    </source>
</evidence>
<evidence type="ECO:0000256" key="1">
    <source>
        <dbReference type="ARBA" id="ARBA00004651"/>
    </source>
</evidence>
<reference evidence="12 13" key="1">
    <citation type="journal article" date="2015" name="Int. J. Syst. Evol. Microbiol.">
        <title>Youhaiella tibetensis gen. nov., sp. nov., isolated from subsurface sediment.</title>
        <authorList>
            <person name="Wang Y.X."/>
            <person name="Huang F.Q."/>
            <person name="Nogi Y."/>
            <person name="Pang S.J."/>
            <person name="Wang P.K."/>
            <person name="Lv J."/>
        </authorList>
    </citation>
    <scope>NUCLEOTIDE SEQUENCE [LARGE SCALE GENOMIC DNA]</scope>
    <source>
        <strain evidence="13">fig4</strain>
    </source>
</reference>
<sequence length="545" mass="59189">MFSQLLIVVIGAIAISIFAEGKGIQAPLLIVALGLVASYIPGLPRLELDPEVILTIVVPPLLFSAATEFSFESFIKRLGSIVNLGVFLVVVTTFAVGWIAFGVGSFLSLPAALVLGAVVSPPDAVSAVAIARQLHLPSRLMTVLKGESLINDAAALTLFSLTTAAVTGVHLATDNVVLFFLYRAVVGAGFGVILGMLVHRIRLSVNSPSLATVLTVAVPFTAYIAAEELGGSGVMAVVAAGFSLGHNAAEADYSERIQEREFWKTVDALLDAFVFAYIGLQLRFVVEDTFAAGYDFWQVFGFSLLVLVAVIGVRIAWVGVSGYLSRLRGARIRERPPRGGPRGRHRPAEPFTWKENLVVAWSGMRGVVTLAAAAGIPYFTLSGDPFPQRPVIQTVAFVVTIGTLLVQGLTLPWLIRALDLVDPNEAEELERQQKLARQISREAALETVNRFAERQTSEEGRKIAELMKERSRLEHDEAKTAESGRRGPLMIELGQEVLMARRAALIAARDARRLDDEFLRETLEQLDMQQAVLDNWARNEQEGPI</sequence>
<evidence type="ECO:0000256" key="4">
    <source>
        <dbReference type="ARBA" id="ARBA00022692"/>
    </source>
</evidence>
<dbReference type="GO" id="GO:0015385">
    <property type="term" value="F:sodium:proton antiporter activity"/>
    <property type="evidence" value="ECO:0007669"/>
    <property type="project" value="InterPro"/>
</dbReference>
<feature type="transmembrane region" description="Helical" evidence="10">
    <location>
        <begin position="179"/>
        <end position="198"/>
    </location>
</feature>
<dbReference type="PANTHER" id="PTHR10110:SF86">
    <property type="entry name" value="SODIUM_HYDROGEN EXCHANGER 7"/>
    <property type="match status" value="1"/>
</dbReference>
<dbReference type="PANTHER" id="PTHR10110">
    <property type="entry name" value="SODIUM/HYDROGEN EXCHANGER"/>
    <property type="match status" value="1"/>
</dbReference>
<keyword evidence="10" id="KW-0050">Antiport</keyword>
<feature type="transmembrane region" description="Helical" evidence="10">
    <location>
        <begin position="261"/>
        <end position="280"/>
    </location>
</feature>
<dbReference type="KEGG" id="yti:FNA67_17980"/>
<evidence type="ECO:0000256" key="6">
    <source>
        <dbReference type="ARBA" id="ARBA00023053"/>
    </source>
</evidence>
<gene>
    <name evidence="12" type="ORF">FNA67_17980</name>
</gene>
<organism evidence="12 13">
    <name type="scientific">Paradevosia tibetensis</name>
    <dbReference type="NCBI Taxonomy" id="1447062"/>
    <lineage>
        <taxon>Bacteria</taxon>
        <taxon>Pseudomonadati</taxon>
        <taxon>Pseudomonadota</taxon>
        <taxon>Alphaproteobacteria</taxon>
        <taxon>Hyphomicrobiales</taxon>
        <taxon>Devosiaceae</taxon>
        <taxon>Paradevosia</taxon>
    </lineage>
</organism>
<feature type="transmembrane region" description="Helical" evidence="10">
    <location>
        <begin position="52"/>
        <end position="69"/>
    </location>
</feature>
<feature type="transmembrane region" description="Helical" evidence="10">
    <location>
        <begin position="210"/>
        <end position="226"/>
    </location>
</feature>
<keyword evidence="13" id="KW-1185">Reference proteome</keyword>
<keyword evidence="5 10" id="KW-1133">Transmembrane helix</keyword>
<dbReference type="GO" id="GO:0015386">
    <property type="term" value="F:potassium:proton antiporter activity"/>
    <property type="evidence" value="ECO:0007669"/>
    <property type="project" value="TreeGrafter"/>
</dbReference>
<evidence type="ECO:0000256" key="10">
    <source>
        <dbReference type="RuleBase" id="RU366002"/>
    </source>
</evidence>
<feature type="domain" description="Cation/H+ exchanger transmembrane" evidence="11">
    <location>
        <begin position="12"/>
        <end position="416"/>
    </location>
</feature>
<dbReference type="GO" id="GO:0098719">
    <property type="term" value="P:sodium ion import across plasma membrane"/>
    <property type="evidence" value="ECO:0007669"/>
    <property type="project" value="TreeGrafter"/>
</dbReference>
<feature type="transmembrane region" description="Helical" evidence="10">
    <location>
        <begin position="107"/>
        <end position="132"/>
    </location>
</feature>
<dbReference type="GO" id="GO:0005886">
    <property type="term" value="C:plasma membrane"/>
    <property type="evidence" value="ECO:0007669"/>
    <property type="project" value="UniProtKB-SubCell"/>
</dbReference>
<feature type="transmembrane region" description="Helical" evidence="10">
    <location>
        <begin position="391"/>
        <end position="415"/>
    </location>
</feature>
<evidence type="ECO:0000256" key="7">
    <source>
        <dbReference type="ARBA" id="ARBA00023065"/>
    </source>
</evidence>
<dbReference type="OrthoDB" id="9809206at2"/>
<keyword evidence="3" id="KW-1003">Cell membrane</keyword>
<feature type="transmembrane region" description="Helical" evidence="10">
    <location>
        <begin position="357"/>
        <end position="379"/>
    </location>
</feature>
<evidence type="ECO:0000256" key="9">
    <source>
        <dbReference type="ARBA" id="ARBA00023201"/>
    </source>
</evidence>
<dbReference type="RefSeq" id="WP_147657381.1">
    <property type="nucleotide sequence ID" value="NZ_BMFM01000002.1"/>
</dbReference>
<dbReference type="AlphaFoldDB" id="A0A5B9DR96"/>
<feature type="transmembrane region" description="Helical" evidence="10">
    <location>
        <begin position="232"/>
        <end position="249"/>
    </location>
</feature>
<dbReference type="InterPro" id="IPR006153">
    <property type="entry name" value="Cation/H_exchanger_TM"/>
</dbReference>